<feature type="region of interest" description="Disordered" evidence="1">
    <location>
        <begin position="1"/>
        <end position="23"/>
    </location>
</feature>
<feature type="domain" description="GP-PDE" evidence="2">
    <location>
        <begin position="13"/>
        <end position="281"/>
    </location>
</feature>
<comment type="caution">
    <text evidence="3">The sequence shown here is derived from an EMBL/GenBank/DDBJ whole genome shotgun (WGS) entry which is preliminary data.</text>
</comment>
<evidence type="ECO:0000256" key="1">
    <source>
        <dbReference type="SAM" id="MobiDB-lite"/>
    </source>
</evidence>
<dbReference type="InterPro" id="IPR017946">
    <property type="entry name" value="PLC-like_Pdiesterase_TIM-brl"/>
</dbReference>
<dbReference type="PROSITE" id="PS51704">
    <property type="entry name" value="GP_PDE"/>
    <property type="match status" value="1"/>
</dbReference>
<organism evidence="3 4">
    <name type="scientific">Pontibacter diazotrophicus</name>
    <dbReference type="NCBI Taxonomy" id="1400979"/>
    <lineage>
        <taxon>Bacteria</taxon>
        <taxon>Pseudomonadati</taxon>
        <taxon>Bacteroidota</taxon>
        <taxon>Cytophagia</taxon>
        <taxon>Cytophagales</taxon>
        <taxon>Hymenobacteraceae</taxon>
        <taxon>Pontibacter</taxon>
    </lineage>
</organism>
<evidence type="ECO:0000313" key="4">
    <source>
        <dbReference type="Proteomes" id="UP000256708"/>
    </source>
</evidence>
<evidence type="ECO:0000259" key="2">
    <source>
        <dbReference type="PROSITE" id="PS51704"/>
    </source>
</evidence>
<dbReference type="Proteomes" id="UP000256708">
    <property type="component" value="Unassembled WGS sequence"/>
</dbReference>
<dbReference type="PANTHER" id="PTHR46211:SF14">
    <property type="entry name" value="GLYCEROPHOSPHODIESTER PHOSPHODIESTERASE"/>
    <property type="match status" value="1"/>
</dbReference>
<gene>
    <name evidence="3" type="ORF">DXT99_02315</name>
</gene>
<dbReference type="OrthoDB" id="384721at2"/>
<accession>A0A3D8LGQ9</accession>
<dbReference type="InterPro" id="IPR030395">
    <property type="entry name" value="GP_PDE_dom"/>
</dbReference>
<evidence type="ECO:0000313" key="3">
    <source>
        <dbReference type="EMBL" id="RDV16639.1"/>
    </source>
</evidence>
<reference evidence="4" key="1">
    <citation type="submission" date="2018-08" db="EMBL/GenBank/DDBJ databases">
        <authorList>
            <person name="Liu Z.-W."/>
            <person name="Du Z.-J."/>
        </authorList>
    </citation>
    <scope>NUCLEOTIDE SEQUENCE [LARGE SCALE GENOMIC DNA]</scope>
    <source>
        <strain evidence="4">H4X</strain>
    </source>
</reference>
<dbReference type="AlphaFoldDB" id="A0A3D8LGQ9"/>
<sequence length="281" mass="32267">MANSAVSNNLPAFDKQGHRGGRGLMPENTVPAMLKALSEGVTTLEMDAHVSRDNQVLLSHDPHINPEHELLPDGSETPAADAEKHVWYNMNYSDIRRYDAGSKFYSRFPEQQRMKAYKPLLSEVIDAVQAYLINHRLPQVFYNIETKSKPETDGIHHPVPEEFVQLLMKLVEEKEMKEWVIIQSFDVRTLQVLHEKHPEVSISLLVENEKSLEQNLSKLGFTPTIYSPDYDLVTKDLVEETHRRGIKLIPWTVNELDKMRQLKQLGVDGLISDYPNLFNKL</sequence>
<dbReference type="GO" id="GO:0006629">
    <property type="term" value="P:lipid metabolic process"/>
    <property type="evidence" value="ECO:0007669"/>
    <property type="project" value="InterPro"/>
</dbReference>
<dbReference type="SUPFAM" id="SSF51695">
    <property type="entry name" value="PLC-like phosphodiesterases"/>
    <property type="match status" value="1"/>
</dbReference>
<dbReference type="EMBL" id="QRGR01000003">
    <property type="protein sequence ID" value="RDV16639.1"/>
    <property type="molecule type" value="Genomic_DNA"/>
</dbReference>
<dbReference type="GO" id="GO:0008081">
    <property type="term" value="F:phosphoric diester hydrolase activity"/>
    <property type="evidence" value="ECO:0007669"/>
    <property type="project" value="InterPro"/>
</dbReference>
<keyword evidence="4" id="KW-1185">Reference proteome</keyword>
<dbReference type="PANTHER" id="PTHR46211">
    <property type="entry name" value="GLYCEROPHOSPHORYL DIESTER PHOSPHODIESTERASE"/>
    <property type="match status" value="1"/>
</dbReference>
<dbReference type="Gene3D" id="3.20.20.190">
    <property type="entry name" value="Phosphatidylinositol (PI) phosphodiesterase"/>
    <property type="match status" value="1"/>
</dbReference>
<dbReference type="RefSeq" id="WP_115563914.1">
    <property type="nucleotide sequence ID" value="NZ_QRGR01000003.1"/>
</dbReference>
<dbReference type="Pfam" id="PF03009">
    <property type="entry name" value="GDPD"/>
    <property type="match status" value="1"/>
</dbReference>
<feature type="compositionally biased region" description="Polar residues" evidence="1">
    <location>
        <begin position="1"/>
        <end position="10"/>
    </location>
</feature>
<name>A0A3D8LGQ9_9BACT</name>
<proteinExistence type="predicted"/>
<protein>
    <submittedName>
        <fullName evidence="3">Glycerophosphodiester phosphodiesterase</fullName>
    </submittedName>
</protein>